<dbReference type="InterPro" id="IPR039422">
    <property type="entry name" value="MarR/SlyA-like"/>
</dbReference>
<dbReference type="STRING" id="989403.SAMN05421798_106214"/>
<reference evidence="7 8" key="1">
    <citation type="journal article" date="2016" name="Front. Microbiol.">
        <title>Comparative Genomic Analysis Reveals a Diverse Repertoire of Genes Involved in Prokaryote-Eukaryote Interactions within the Pseudovibrio Genus.</title>
        <authorList>
            <person name="Romano S."/>
            <person name="Fernandez-Guerra A."/>
            <person name="Reen F.J."/>
            <person name="Glockner F.O."/>
            <person name="Crowley S.P."/>
            <person name="O'Sullivan O."/>
            <person name="Cotter P.D."/>
            <person name="Adams C."/>
            <person name="Dobson A.D."/>
            <person name="O'Gara F."/>
        </authorList>
    </citation>
    <scope>NUCLEOTIDE SEQUENCE [LARGE SCALE GENOMIC DNA]</scope>
    <source>
        <strain evidence="7 8">Ad2</strain>
    </source>
</reference>
<dbReference type="PANTHER" id="PTHR33164:SF5">
    <property type="entry name" value="ORGANIC HYDROPEROXIDE RESISTANCE TRANSCRIPTIONAL REGULATOR"/>
    <property type="match status" value="1"/>
</dbReference>
<keyword evidence="8" id="KW-1185">Reference proteome</keyword>
<keyword evidence="5" id="KW-0804">Transcription</keyword>
<comment type="caution">
    <text evidence="7">The sequence shown here is derived from an EMBL/GenBank/DDBJ whole genome shotgun (WGS) entry which is preliminary data.</text>
</comment>
<dbReference type="SMART" id="SM00347">
    <property type="entry name" value="HTH_MARR"/>
    <property type="match status" value="1"/>
</dbReference>
<dbReference type="GO" id="GO:0003700">
    <property type="term" value="F:DNA-binding transcription factor activity"/>
    <property type="evidence" value="ECO:0007669"/>
    <property type="project" value="InterPro"/>
</dbReference>
<keyword evidence="4" id="KW-0238">DNA-binding</keyword>
<protein>
    <submittedName>
        <fullName evidence="7">Organic hydroperoxide resistance transcriptional regulator</fullName>
    </submittedName>
</protein>
<evidence type="ECO:0000256" key="2">
    <source>
        <dbReference type="ARBA" id="ARBA00022490"/>
    </source>
</evidence>
<dbReference type="SUPFAM" id="SSF46785">
    <property type="entry name" value="Winged helix' DNA-binding domain"/>
    <property type="match status" value="1"/>
</dbReference>
<dbReference type="Gene3D" id="1.10.10.10">
    <property type="entry name" value="Winged helix-like DNA-binding domain superfamily/Winged helix DNA-binding domain"/>
    <property type="match status" value="1"/>
</dbReference>
<feature type="domain" description="HTH marR-type" evidence="6">
    <location>
        <begin position="15"/>
        <end position="145"/>
    </location>
</feature>
<evidence type="ECO:0000256" key="4">
    <source>
        <dbReference type="ARBA" id="ARBA00023125"/>
    </source>
</evidence>
<keyword evidence="2" id="KW-0963">Cytoplasm</keyword>
<dbReference type="InterPro" id="IPR055166">
    <property type="entry name" value="Transc_reg_Sar_Rot_HTH"/>
</dbReference>
<dbReference type="Proteomes" id="UP000076577">
    <property type="component" value="Unassembled WGS sequence"/>
</dbReference>
<dbReference type="GO" id="GO:0006950">
    <property type="term" value="P:response to stress"/>
    <property type="evidence" value="ECO:0007669"/>
    <property type="project" value="TreeGrafter"/>
</dbReference>
<dbReference type="GO" id="GO:0005737">
    <property type="term" value="C:cytoplasm"/>
    <property type="evidence" value="ECO:0007669"/>
    <property type="project" value="UniProtKB-SubCell"/>
</dbReference>
<dbReference type="PROSITE" id="PS50995">
    <property type="entry name" value="HTH_MARR_2"/>
    <property type="match status" value="1"/>
</dbReference>
<evidence type="ECO:0000256" key="3">
    <source>
        <dbReference type="ARBA" id="ARBA00023015"/>
    </source>
</evidence>
<evidence type="ECO:0000313" key="8">
    <source>
        <dbReference type="Proteomes" id="UP000076577"/>
    </source>
</evidence>
<dbReference type="InterPro" id="IPR036390">
    <property type="entry name" value="WH_DNA-bd_sf"/>
</dbReference>
<organism evidence="7 8">
    <name type="scientific">Pseudovibrio axinellae</name>
    <dbReference type="NCBI Taxonomy" id="989403"/>
    <lineage>
        <taxon>Bacteria</taxon>
        <taxon>Pseudomonadati</taxon>
        <taxon>Pseudomonadota</taxon>
        <taxon>Alphaproteobacteria</taxon>
        <taxon>Hyphomicrobiales</taxon>
        <taxon>Stappiaceae</taxon>
        <taxon>Pseudovibrio</taxon>
    </lineage>
</organism>
<dbReference type="EMBL" id="LMCB01000024">
    <property type="protein sequence ID" value="KZL18032.1"/>
    <property type="molecule type" value="Genomic_DNA"/>
</dbReference>
<dbReference type="Pfam" id="PF22381">
    <property type="entry name" value="Staph_reg_Sar_Rot"/>
    <property type="match status" value="1"/>
</dbReference>
<dbReference type="PANTHER" id="PTHR33164">
    <property type="entry name" value="TRANSCRIPTIONAL REGULATOR, MARR FAMILY"/>
    <property type="match status" value="1"/>
</dbReference>
<keyword evidence="3" id="KW-0805">Transcription regulation</keyword>
<evidence type="ECO:0000313" key="7">
    <source>
        <dbReference type="EMBL" id="KZL18032.1"/>
    </source>
</evidence>
<sequence length="156" mass="17983">MTKKKPDEFQGYELDDHVCFAIYKANHAFNRFYKPVMKELGITYPQYITLLALFKKDHQRVSELGECLFLESNTLTPLLKRLEEMGYISRTRSQEDERQVIVSLSETGRGLSDGIIDIQQCAFSHLDTPAETIRQLVEQLNEVQAHMIKAKEKVSG</sequence>
<name>A0A165XTU2_9HYPH</name>
<gene>
    <name evidence="7" type="primary">ohrR_2</name>
    <name evidence="7" type="ORF">PsAD2_02766</name>
</gene>
<dbReference type="AlphaFoldDB" id="A0A165XTU2"/>
<evidence type="ECO:0000256" key="1">
    <source>
        <dbReference type="ARBA" id="ARBA00004496"/>
    </source>
</evidence>
<dbReference type="GO" id="GO:0003677">
    <property type="term" value="F:DNA binding"/>
    <property type="evidence" value="ECO:0007669"/>
    <property type="project" value="UniProtKB-KW"/>
</dbReference>
<accession>A0A165XTU2</accession>
<dbReference type="InterPro" id="IPR036388">
    <property type="entry name" value="WH-like_DNA-bd_sf"/>
</dbReference>
<dbReference type="RefSeq" id="WP_208979493.1">
    <property type="nucleotide sequence ID" value="NZ_FOFM01000006.1"/>
</dbReference>
<dbReference type="PRINTS" id="PR00598">
    <property type="entry name" value="HTHMARR"/>
</dbReference>
<evidence type="ECO:0000256" key="5">
    <source>
        <dbReference type="ARBA" id="ARBA00023163"/>
    </source>
</evidence>
<comment type="subcellular location">
    <subcellularLocation>
        <location evidence="1">Cytoplasm</location>
    </subcellularLocation>
</comment>
<dbReference type="InterPro" id="IPR000835">
    <property type="entry name" value="HTH_MarR-typ"/>
</dbReference>
<proteinExistence type="predicted"/>
<dbReference type="FunFam" id="1.10.10.10:FF:000163">
    <property type="entry name" value="MarR family transcriptional regulator"/>
    <property type="match status" value="1"/>
</dbReference>
<dbReference type="PATRIC" id="fig|989403.3.peg.2963"/>
<evidence type="ECO:0000259" key="6">
    <source>
        <dbReference type="PROSITE" id="PS50995"/>
    </source>
</evidence>